<organism evidence="4 5">
    <name type="scientific">Bacillus coahuilensis p1.1.43</name>
    <dbReference type="NCBI Taxonomy" id="1150625"/>
    <lineage>
        <taxon>Bacteria</taxon>
        <taxon>Bacillati</taxon>
        <taxon>Bacillota</taxon>
        <taxon>Bacilli</taxon>
        <taxon>Bacillales</taxon>
        <taxon>Bacillaceae</taxon>
        <taxon>Bacillus</taxon>
    </lineage>
</organism>
<dbReference type="OrthoDB" id="9796485at2"/>
<keyword evidence="5" id="KW-1185">Reference proteome</keyword>
<dbReference type="Pfam" id="PF00857">
    <property type="entry name" value="Isochorismatase"/>
    <property type="match status" value="1"/>
</dbReference>
<protein>
    <submittedName>
        <fullName evidence="4">Isochorismatase</fullName>
    </submittedName>
</protein>
<feature type="domain" description="Isochorismatase-like" evidence="3">
    <location>
        <begin position="4"/>
        <end position="178"/>
    </location>
</feature>
<dbReference type="RefSeq" id="WP_059350159.1">
    <property type="nucleotide sequence ID" value="NZ_LDYG01000005.1"/>
</dbReference>
<dbReference type="InterPro" id="IPR050272">
    <property type="entry name" value="Isochorismatase-like_hydrls"/>
</dbReference>
<dbReference type="SUPFAM" id="SSF52499">
    <property type="entry name" value="Isochorismatase-like hydrolases"/>
    <property type="match status" value="1"/>
</dbReference>
<evidence type="ECO:0000259" key="3">
    <source>
        <dbReference type="Pfam" id="PF00857"/>
    </source>
</evidence>
<gene>
    <name evidence="4" type="ORF">Q75_01860</name>
</gene>
<dbReference type="EMBL" id="LDYG01000005">
    <property type="protein sequence ID" value="KUP08979.1"/>
    <property type="molecule type" value="Genomic_DNA"/>
</dbReference>
<dbReference type="GO" id="GO:0016787">
    <property type="term" value="F:hydrolase activity"/>
    <property type="evidence" value="ECO:0007669"/>
    <property type="project" value="UniProtKB-KW"/>
</dbReference>
<dbReference type="Gene3D" id="3.40.50.850">
    <property type="entry name" value="Isochorismatase-like"/>
    <property type="match status" value="1"/>
</dbReference>
<sequence length="182" mass="20406">MKRALITIDYTVDFVEDNGALTCGKPAQVIERKISSITREFIENGDFTVFATDTHIEGDVHHPETTLFPPHNIDGTPGIELYGELKNVFWENKEKSNVYDMPKTRYSAFAGTDLDMKLRERGITDVYLTGVCSDICVLHTAIDAYNLGYKISVYKEAIASFNQPGHEWALGHFKDVLGATIL</sequence>
<name>A0A147KBW3_9BACI</name>
<evidence type="ECO:0000313" key="4">
    <source>
        <dbReference type="EMBL" id="KUP08979.1"/>
    </source>
</evidence>
<dbReference type="InterPro" id="IPR000868">
    <property type="entry name" value="Isochorismatase-like_dom"/>
</dbReference>
<proteinExistence type="inferred from homology"/>
<keyword evidence="2" id="KW-0378">Hydrolase</keyword>
<evidence type="ECO:0000256" key="2">
    <source>
        <dbReference type="ARBA" id="ARBA00022801"/>
    </source>
</evidence>
<dbReference type="PANTHER" id="PTHR43540:SF10">
    <property type="entry name" value="ISOCHORISMATASE"/>
    <property type="match status" value="1"/>
</dbReference>
<dbReference type="PATRIC" id="fig|1150625.3.peg.393"/>
<dbReference type="Proteomes" id="UP000074108">
    <property type="component" value="Unassembled WGS sequence"/>
</dbReference>
<dbReference type="PANTHER" id="PTHR43540">
    <property type="entry name" value="PEROXYUREIDOACRYLATE/UREIDOACRYLATE AMIDOHYDROLASE-RELATED"/>
    <property type="match status" value="1"/>
</dbReference>
<dbReference type="STRING" id="1150625.Q75_01860"/>
<comment type="caution">
    <text evidence="4">The sequence shown here is derived from an EMBL/GenBank/DDBJ whole genome shotgun (WGS) entry which is preliminary data.</text>
</comment>
<dbReference type="AlphaFoldDB" id="A0A147KBW3"/>
<evidence type="ECO:0000313" key="5">
    <source>
        <dbReference type="Proteomes" id="UP000074108"/>
    </source>
</evidence>
<comment type="similarity">
    <text evidence="1">Belongs to the isochorismatase family.</text>
</comment>
<dbReference type="CDD" id="cd00431">
    <property type="entry name" value="cysteine_hydrolases"/>
    <property type="match status" value="1"/>
</dbReference>
<evidence type="ECO:0000256" key="1">
    <source>
        <dbReference type="ARBA" id="ARBA00006336"/>
    </source>
</evidence>
<dbReference type="InterPro" id="IPR036380">
    <property type="entry name" value="Isochorismatase-like_sf"/>
</dbReference>
<reference evidence="4 5" key="1">
    <citation type="journal article" date="2016" name="Front. Microbiol.">
        <title>Microevolution Analysis of Bacillus coahuilensis Unveils Differences in Phosphorus Acquisition Strategies and Their Regulation.</title>
        <authorList>
            <person name="Gomez-Lunar Z."/>
            <person name="Hernandez-Gonzalez I."/>
            <person name="Rodriguez-Torres M.D."/>
            <person name="Souza V."/>
            <person name="Olmedo-Alvarez G."/>
        </authorList>
    </citation>
    <scope>NUCLEOTIDE SEQUENCE [LARGE SCALE GENOMIC DNA]</scope>
    <source>
        <strain evidence="5">p1.1.43</strain>
    </source>
</reference>
<accession>A0A147KBW3</accession>